<accession>A0A2M9R6V8</accession>
<feature type="domain" description="HTH araC/xylS-type" evidence="4">
    <location>
        <begin position="184"/>
        <end position="282"/>
    </location>
</feature>
<dbReference type="EMBL" id="NIPO01000001">
    <property type="protein sequence ID" value="PJR04608.1"/>
    <property type="molecule type" value="Genomic_DNA"/>
</dbReference>
<dbReference type="GO" id="GO:0043565">
    <property type="term" value="F:sequence-specific DNA binding"/>
    <property type="evidence" value="ECO:0007669"/>
    <property type="project" value="InterPro"/>
</dbReference>
<evidence type="ECO:0000256" key="1">
    <source>
        <dbReference type="ARBA" id="ARBA00023015"/>
    </source>
</evidence>
<dbReference type="InterPro" id="IPR020449">
    <property type="entry name" value="Tscrpt_reg_AraC-type_HTH"/>
</dbReference>
<keyword evidence="1" id="KW-0805">Transcription regulation</keyword>
<dbReference type="Pfam" id="PF12833">
    <property type="entry name" value="HTH_18"/>
    <property type="match status" value="1"/>
</dbReference>
<dbReference type="PRINTS" id="PR00032">
    <property type="entry name" value="HTHARAC"/>
</dbReference>
<organism evidence="5 6">
    <name type="scientific">Avrilella dinanensis</name>
    <dbReference type="NCBI Taxonomy" id="2008672"/>
    <lineage>
        <taxon>Bacteria</taxon>
        <taxon>Pseudomonadati</taxon>
        <taxon>Bacteroidota</taxon>
        <taxon>Flavobacteriia</taxon>
        <taxon>Flavobacteriales</taxon>
        <taxon>Flavobacteriaceae</taxon>
        <taxon>Avrilella</taxon>
    </lineage>
</organism>
<comment type="caution">
    <text evidence="5">The sequence shown here is derived from an EMBL/GenBank/DDBJ whole genome shotgun (WGS) entry which is preliminary data.</text>
</comment>
<evidence type="ECO:0000313" key="5">
    <source>
        <dbReference type="EMBL" id="PJR04608.1"/>
    </source>
</evidence>
<keyword evidence="3" id="KW-0804">Transcription</keyword>
<protein>
    <submittedName>
        <fullName evidence="5">AraC family transcriptional regulator</fullName>
    </submittedName>
</protein>
<gene>
    <name evidence="5" type="ORF">CDL10_08685</name>
</gene>
<dbReference type="Proteomes" id="UP000231960">
    <property type="component" value="Unassembled WGS sequence"/>
</dbReference>
<dbReference type="OrthoDB" id="799767at2"/>
<dbReference type="SMART" id="SM00342">
    <property type="entry name" value="HTH_ARAC"/>
    <property type="match status" value="1"/>
</dbReference>
<dbReference type="InterPro" id="IPR018060">
    <property type="entry name" value="HTH_AraC"/>
</dbReference>
<keyword evidence="2" id="KW-0238">DNA-binding</keyword>
<keyword evidence="6" id="KW-1185">Reference proteome</keyword>
<dbReference type="InterPro" id="IPR018062">
    <property type="entry name" value="HTH_AraC-typ_CS"/>
</dbReference>
<dbReference type="InterPro" id="IPR009057">
    <property type="entry name" value="Homeodomain-like_sf"/>
</dbReference>
<dbReference type="AlphaFoldDB" id="A0A2M9R6V8"/>
<evidence type="ECO:0000256" key="3">
    <source>
        <dbReference type="ARBA" id="ARBA00023163"/>
    </source>
</evidence>
<dbReference type="PANTHER" id="PTHR47893:SF1">
    <property type="entry name" value="REGULATORY PROTEIN PCHR"/>
    <property type="match status" value="1"/>
</dbReference>
<evidence type="ECO:0000259" key="4">
    <source>
        <dbReference type="PROSITE" id="PS01124"/>
    </source>
</evidence>
<name>A0A2M9R6V8_9FLAO</name>
<dbReference type="SUPFAM" id="SSF46689">
    <property type="entry name" value="Homeodomain-like"/>
    <property type="match status" value="2"/>
</dbReference>
<proteinExistence type="predicted"/>
<dbReference type="RefSeq" id="WP_100678167.1">
    <property type="nucleotide sequence ID" value="NZ_NIPO01000001.1"/>
</dbReference>
<sequence length="285" mass="32755">MSANDFYAVDEGIFCLKIKNDTDEKQTIIRNHSLGFIQFHFLLKGKALFLFNEGNYKMPLEENFGLTLYNPKDALPVHLQLEPHSWLVSVIISVQRFHGLFSDEANLISFINTDKKHYAKDEITASMMVVLHQILQFNLHQSVQKLFYKAKIYELFSLLLNTSDDVLLDKCPFINDDDQVQKIKQAKDIIVHQMTEPPTLQELADRVGINVKKLKEGFKQVYGDTVYGFLFEYKMDIAKKLLDTGTYNVNEVGNRVGYSTASHFISAFKKKYGTTPKKYLMSVTG</sequence>
<reference evidence="5 6" key="1">
    <citation type="submission" date="2017-06" db="EMBL/GenBank/DDBJ databases">
        <title>Description of Avrilella dinanensis gen. nov. sp. nov.</title>
        <authorList>
            <person name="Leyer C."/>
            <person name="Sassi M."/>
            <person name="Minet J."/>
            <person name="Kayal S."/>
            <person name="Cattoir V."/>
        </authorList>
    </citation>
    <scope>NUCLEOTIDE SEQUENCE [LARGE SCALE GENOMIC DNA]</scope>
    <source>
        <strain evidence="5 6">UR159</strain>
    </source>
</reference>
<dbReference type="Gene3D" id="1.10.10.60">
    <property type="entry name" value="Homeodomain-like"/>
    <property type="match status" value="1"/>
</dbReference>
<evidence type="ECO:0000313" key="6">
    <source>
        <dbReference type="Proteomes" id="UP000231960"/>
    </source>
</evidence>
<dbReference type="PROSITE" id="PS00041">
    <property type="entry name" value="HTH_ARAC_FAMILY_1"/>
    <property type="match status" value="1"/>
</dbReference>
<dbReference type="PROSITE" id="PS01124">
    <property type="entry name" value="HTH_ARAC_FAMILY_2"/>
    <property type="match status" value="1"/>
</dbReference>
<evidence type="ECO:0000256" key="2">
    <source>
        <dbReference type="ARBA" id="ARBA00023125"/>
    </source>
</evidence>
<dbReference type="GO" id="GO:0003700">
    <property type="term" value="F:DNA-binding transcription factor activity"/>
    <property type="evidence" value="ECO:0007669"/>
    <property type="project" value="InterPro"/>
</dbReference>
<dbReference type="InterPro" id="IPR053142">
    <property type="entry name" value="PchR_regulatory_protein"/>
</dbReference>
<dbReference type="PANTHER" id="PTHR47893">
    <property type="entry name" value="REGULATORY PROTEIN PCHR"/>
    <property type="match status" value="1"/>
</dbReference>